<feature type="transmembrane region" description="Helical" evidence="1">
    <location>
        <begin position="167"/>
        <end position="186"/>
    </location>
</feature>
<feature type="transmembrane region" description="Helical" evidence="1">
    <location>
        <begin position="138"/>
        <end position="160"/>
    </location>
</feature>
<feature type="transmembrane region" description="Helical" evidence="1">
    <location>
        <begin position="88"/>
        <end position="110"/>
    </location>
</feature>
<gene>
    <name evidence="2" type="ORF">ACFPIJ_56715</name>
</gene>
<dbReference type="Proteomes" id="UP001595912">
    <property type="component" value="Unassembled WGS sequence"/>
</dbReference>
<dbReference type="RefSeq" id="WP_380127888.1">
    <property type="nucleotide sequence ID" value="NZ_JBHSIU010000118.1"/>
</dbReference>
<protein>
    <recommendedName>
        <fullName evidence="4">ABC transporter permease</fullName>
    </recommendedName>
</protein>
<accession>A0ABV9WHY9</accession>
<evidence type="ECO:0000256" key="1">
    <source>
        <dbReference type="SAM" id="Phobius"/>
    </source>
</evidence>
<sequence length="231" mass="24242">MNRVFAVTRLQAAGRRDGLLWPLVVLGIAFAVNLLVFGSMGDEIGDRPVTGGLASVYITGLAFGAVAVAQQFPFALGMSVTRREFATALGLFTLAQTAIYAVLLVVLQAVENATDGWGLRLRFFGLGLIDGYGVPAQLLIYAVPMLLMSVIGIALGTVYVRWHTNGVFGAICAVVIVLGGTAGLVTKYGRWPAVGAWLADQGALPLVAGWPSVVAGLLALLSWTALRRATP</sequence>
<keyword evidence="1" id="KW-0472">Membrane</keyword>
<keyword evidence="1" id="KW-0812">Transmembrane</keyword>
<keyword evidence="1" id="KW-1133">Transmembrane helix</keyword>
<evidence type="ECO:0000313" key="3">
    <source>
        <dbReference type="Proteomes" id="UP001595912"/>
    </source>
</evidence>
<proteinExistence type="predicted"/>
<organism evidence="2 3">
    <name type="scientific">Dactylosporangium cerinum</name>
    <dbReference type="NCBI Taxonomy" id="1434730"/>
    <lineage>
        <taxon>Bacteria</taxon>
        <taxon>Bacillati</taxon>
        <taxon>Actinomycetota</taxon>
        <taxon>Actinomycetes</taxon>
        <taxon>Micromonosporales</taxon>
        <taxon>Micromonosporaceae</taxon>
        <taxon>Dactylosporangium</taxon>
    </lineage>
</organism>
<comment type="caution">
    <text evidence="2">The sequence shown here is derived from an EMBL/GenBank/DDBJ whole genome shotgun (WGS) entry which is preliminary data.</text>
</comment>
<reference evidence="3" key="1">
    <citation type="journal article" date="2019" name="Int. J. Syst. Evol. Microbiol.">
        <title>The Global Catalogue of Microorganisms (GCM) 10K type strain sequencing project: providing services to taxonomists for standard genome sequencing and annotation.</title>
        <authorList>
            <consortium name="The Broad Institute Genomics Platform"/>
            <consortium name="The Broad Institute Genome Sequencing Center for Infectious Disease"/>
            <person name="Wu L."/>
            <person name="Ma J."/>
        </authorList>
    </citation>
    <scope>NUCLEOTIDE SEQUENCE [LARGE SCALE GENOMIC DNA]</scope>
    <source>
        <strain evidence="3">CGMCC 4.7152</strain>
    </source>
</reference>
<feature type="transmembrane region" description="Helical" evidence="1">
    <location>
        <begin position="20"/>
        <end position="40"/>
    </location>
</feature>
<name>A0ABV9WHY9_9ACTN</name>
<feature type="transmembrane region" description="Helical" evidence="1">
    <location>
        <begin position="52"/>
        <end position="76"/>
    </location>
</feature>
<keyword evidence="3" id="KW-1185">Reference proteome</keyword>
<feature type="transmembrane region" description="Helical" evidence="1">
    <location>
        <begin position="206"/>
        <end position="226"/>
    </location>
</feature>
<evidence type="ECO:0000313" key="2">
    <source>
        <dbReference type="EMBL" id="MFC5007240.1"/>
    </source>
</evidence>
<evidence type="ECO:0008006" key="4">
    <source>
        <dbReference type="Google" id="ProtNLM"/>
    </source>
</evidence>
<dbReference type="EMBL" id="JBHSIU010000118">
    <property type="protein sequence ID" value="MFC5007240.1"/>
    <property type="molecule type" value="Genomic_DNA"/>
</dbReference>